<dbReference type="EMBL" id="GBXM01005305">
    <property type="protein sequence ID" value="JAI03273.1"/>
    <property type="molecule type" value="Transcribed_RNA"/>
</dbReference>
<evidence type="ECO:0000256" key="1">
    <source>
        <dbReference type="SAM" id="Phobius"/>
    </source>
</evidence>
<protein>
    <submittedName>
        <fullName evidence="2">Uncharacterized protein</fullName>
    </submittedName>
</protein>
<keyword evidence="1" id="KW-1133">Transmembrane helix</keyword>
<reference evidence="2" key="2">
    <citation type="journal article" date="2015" name="Fish Shellfish Immunol.">
        <title>Early steps in the European eel (Anguilla anguilla)-Vibrio vulnificus interaction in the gills: Role of the RtxA13 toxin.</title>
        <authorList>
            <person name="Callol A."/>
            <person name="Pajuelo D."/>
            <person name="Ebbesson L."/>
            <person name="Teles M."/>
            <person name="MacKenzie S."/>
            <person name="Amaro C."/>
        </authorList>
    </citation>
    <scope>NUCLEOTIDE SEQUENCE</scope>
</reference>
<evidence type="ECO:0000313" key="2">
    <source>
        <dbReference type="EMBL" id="JAI03273.1"/>
    </source>
</evidence>
<sequence>MCRCFLVTVETEKYCKDFFLFYVFCVAYCAMTFIYCKYFPFGMPNRKVRIFKIF</sequence>
<name>A0A0E9XKM1_ANGAN</name>
<keyword evidence="1" id="KW-0472">Membrane</keyword>
<keyword evidence="1" id="KW-0812">Transmembrane</keyword>
<organism evidence="2">
    <name type="scientific">Anguilla anguilla</name>
    <name type="common">European freshwater eel</name>
    <name type="synonym">Muraena anguilla</name>
    <dbReference type="NCBI Taxonomy" id="7936"/>
    <lineage>
        <taxon>Eukaryota</taxon>
        <taxon>Metazoa</taxon>
        <taxon>Chordata</taxon>
        <taxon>Craniata</taxon>
        <taxon>Vertebrata</taxon>
        <taxon>Euteleostomi</taxon>
        <taxon>Actinopterygii</taxon>
        <taxon>Neopterygii</taxon>
        <taxon>Teleostei</taxon>
        <taxon>Anguilliformes</taxon>
        <taxon>Anguillidae</taxon>
        <taxon>Anguilla</taxon>
    </lineage>
</organism>
<reference evidence="2" key="1">
    <citation type="submission" date="2014-11" db="EMBL/GenBank/DDBJ databases">
        <authorList>
            <person name="Amaro Gonzalez C."/>
        </authorList>
    </citation>
    <scope>NUCLEOTIDE SEQUENCE</scope>
</reference>
<feature type="transmembrane region" description="Helical" evidence="1">
    <location>
        <begin position="19"/>
        <end position="39"/>
    </location>
</feature>
<proteinExistence type="predicted"/>
<dbReference type="AlphaFoldDB" id="A0A0E9XKM1"/>
<accession>A0A0E9XKM1</accession>